<dbReference type="PANTHER" id="PTHR12553:SF49">
    <property type="entry name" value="ZINC PHOSPHODIESTERASE ELAC PROTEIN 2"/>
    <property type="match status" value="1"/>
</dbReference>
<feature type="region of interest" description="Disordered" evidence="12">
    <location>
        <begin position="898"/>
        <end position="928"/>
    </location>
</feature>
<evidence type="ECO:0000256" key="7">
    <source>
        <dbReference type="ARBA" id="ARBA00022722"/>
    </source>
</evidence>
<dbReference type="eggNOG" id="KOG2121">
    <property type="taxonomic scope" value="Eukaryota"/>
</dbReference>
<dbReference type="InterPro" id="IPR047151">
    <property type="entry name" value="RNZ2-like"/>
</dbReference>
<feature type="compositionally biased region" description="Basic and acidic residues" evidence="12">
    <location>
        <begin position="908"/>
        <end position="917"/>
    </location>
</feature>
<evidence type="ECO:0000259" key="14">
    <source>
        <dbReference type="Pfam" id="PF13691"/>
    </source>
</evidence>
<evidence type="ECO:0000256" key="12">
    <source>
        <dbReference type="SAM" id="MobiDB-lite"/>
    </source>
</evidence>
<evidence type="ECO:0000313" key="16">
    <source>
        <dbReference type="Proteomes" id="UP000001876"/>
    </source>
</evidence>
<keyword evidence="13" id="KW-0472">Membrane</keyword>
<evidence type="ECO:0000256" key="10">
    <source>
        <dbReference type="ARBA" id="ARBA00022801"/>
    </source>
</evidence>
<evidence type="ECO:0000256" key="6">
    <source>
        <dbReference type="ARBA" id="ARBA00022694"/>
    </source>
</evidence>
<feature type="domain" description="tRNase Z endonuclease" evidence="14">
    <location>
        <begin position="216"/>
        <end position="266"/>
    </location>
</feature>
<dbReference type="PANTHER" id="PTHR12553">
    <property type="entry name" value="ZINC PHOSPHODIESTERASE ELAC PROTEIN 2"/>
    <property type="match status" value="1"/>
</dbReference>
<feature type="transmembrane region" description="Helical" evidence="13">
    <location>
        <begin position="330"/>
        <end position="350"/>
    </location>
</feature>
<evidence type="ECO:0000256" key="8">
    <source>
        <dbReference type="ARBA" id="ARBA00022723"/>
    </source>
</evidence>
<comment type="catalytic activity">
    <reaction evidence="1">
        <text>Endonucleolytic cleavage of RNA, removing extra 3' nucleotides from tRNA precursor, generating 3' termini of tRNAs. A 3'-hydroxy group is left at the tRNA terminus and a 5'-phosphoryl group is left at the trailer molecule.</text>
        <dbReference type="EC" id="3.1.26.11"/>
    </reaction>
</comment>
<feature type="region of interest" description="Disordered" evidence="12">
    <location>
        <begin position="1272"/>
        <end position="1302"/>
    </location>
</feature>
<dbReference type="STRING" id="564608.C1N8A4"/>
<dbReference type="GO" id="GO:0042781">
    <property type="term" value="F:3'-tRNA processing endoribonuclease activity"/>
    <property type="evidence" value="ECO:0007669"/>
    <property type="project" value="UniProtKB-EC"/>
</dbReference>
<dbReference type="OrthoDB" id="527344at2759"/>
<keyword evidence="8" id="KW-0479">Metal-binding</keyword>
<proteinExistence type="inferred from homology"/>
<keyword evidence="16" id="KW-1185">Reference proteome</keyword>
<dbReference type="Pfam" id="PF13691">
    <property type="entry name" value="Lactamase_B_4"/>
    <property type="match status" value="1"/>
</dbReference>
<dbReference type="HAMAP" id="MF_01818">
    <property type="entry name" value="RNase_Z_BN"/>
    <property type="match status" value="1"/>
</dbReference>
<evidence type="ECO:0000256" key="5">
    <source>
        <dbReference type="ARBA" id="ARBA00012477"/>
    </source>
</evidence>
<dbReference type="EC" id="3.1.26.11" evidence="5"/>
<comment type="subunit">
    <text evidence="4">Homodimer.</text>
</comment>
<name>C1N8A4_MICPC</name>
<keyword evidence="9" id="KW-0255">Endonuclease</keyword>
<dbReference type="GO" id="GO:0046872">
    <property type="term" value="F:metal ion binding"/>
    <property type="evidence" value="ECO:0007669"/>
    <property type="project" value="UniProtKB-KW"/>
</dbReference>
<dbReference type="Proteomes" id="UP000001876">
    <property type="component" value="Unassembled WGS sequence"/>
</dbReference>
<evidence type="ECO:0000256" key="2">
    <source>
        <dbReference type="ARBA" id="ARBA00001947"/>
    </source>
</evidence>
<accession>C1N8A4</accession>
<evidence type="ECO:0000256" key="1">
    <source>
        <dbReference type="ARBA" id="ARBA00000402"/>
    </source>
</evidence>
<sequence length="1302" mass="138927">MLAGAFRCASRNARRHARASASAEAFSAEAARFSSSSSPLLHRIPEEVPFRRRLVRWSAVGARSFASSVASSSSSSSSSPPPPTRSIAYVPRYKRDSRRPNANPRPSAGAGGGEGEGEGSTPARLTARARRRSAKERAAAVDVPKISRTAPDVVDDDGIDGGGEMGKRRAKKAPGAGYEVCARDGRVYDARGGELGRKQVGGDAYAQVVALGVDAGEDTSPGVLIFTNRRRYVFNVGEGFQRFCVEHGVALRKLERVFLTRASARTSGGLTGMLLTVADERGNPVATGAQRSEACDIPELTVHGPPRGVTDVPLTRSAALRLRTTNTRRLAAGVVDAILFFLVFFGFSLARSVLLRPPEASVADTSVRPSPPPVNCNHTALSFPPAGTPGGPFTRTVALHLRKSYTHEARASDGAFFFSLRARQTRAFFSHPSPPLPPSPSCAGAFHTLVGTNRNVKVNSRPFELTAPGGPTERHPHAHKDEQMEVTPVVISLPATTATRGGASGPFGDVASLGRHVAKRQKTMEEGGGDVGGLDDAGDPGSNGHNQGVTSALVLDETEAEAVCYGLQMAPSAGKFDNAKAEALGIPKGPWCSDLVHGYSITLENGTVIEPSMVVGAPTTGARIFIADVPTTRHLAEITREGSPSYNALRKLGHVSDKKVSDEDLAVSEDTDAAFPIGDLGCVFHLTPSSVANTPEYEAWTRDCEAFINPARTTTKTTTTRDGVETTTTTTTTTPVRHVFVNALTHADAPTFRASHIVSHRVSAVDDKVFPPRSAKAAWTQRIAWATDRAKVADDNWVRAAAAAAANNGSGDGAGTTTSSSPPPPPTPIVHPGVNNTKYVLMPVDKQRVDATDARAPPAMSGSYINYDLAPHALKKIVADAEATRSAAAAKAEAEAEASSALELELEPEAKPAEAKPKPPTGAELPTPRALRGLREGDVELSFLGTGSSAPAKYRNVSGIFLDVPSRGCMFLDAGEGTFGQLNRLYGAAGADARLRRLKMIWISHVHADHHVGVPTLLAERRARMIASGIENPPPLVVVGPPALRRYLLAYEQVQPLCYHFVACHEVREDRWAAAAADARRFPSLGFYEERSLNLVRAACEEMELARVVSAPVVHCAQSYAVSVEAKPREKELVVESENAPAEKAADVVPGWKLVYSGDTRPCESLTRLATDATVLVHEATFENDMDEDAIKKRHSTTRDAVRTGVEARAYRTILTHFSQRYPKIPVLDESVSERTAVAFDMMRVDFARDLPRLPSLVPAVQAVFLDPEEVFGGGGNNTAAANKKKKWGPPPRGGSKSPPRR</sequence>
<dbReference type="RefSeq" id="XP_003064046.1">
    <property type="nucleotide sequence ID" value="XM_003064000.1"/>
</dbReference>
<evidence type="ECO:0000256" key="3">
    <source>
        <dbReference type="ARBA" id="ARBA00007823"/>
    </source>
</evidence>
<dbReference type="InterPro" id="IPR013471">
    <property type="entry name" value="RNase_Z/BN"/>
</dbReference>
<keyword evidence="11" id="KW-0862">Zinc</keyword>
<evidence type="ECO:0000256" key="11">
    <source>
        <dbReference type="ARBA" id="ARBA00022833"/>
    </source>
</evidence>
<dbReference type="InterPro" id="IPR027794">
    <property type="entry name" value="tRNase_Z_dom"/>
</dbReference>
<comment type="cofactor">
    <cofactor evidence="2">
        <name>Zn(2+)</name>
        <dbReference type="ChEBI" id="CHEBI:29105"/>
    </cofactor>
</comment>
<evidence type="ECO:0000256" key="13">
    <source>
        <dbReference type="SAM" id="Phobius"/>
    </source>
</evidence>
<dbReference type="GO" id="GO:1990180">
    <property type="term" value="P:mitochondrial tRNA 3'-end processing"/>
    <property type="evidence" value="ECO:0007669"/>
    <property type="project" value="TreeGrafter"/>
</dbReference>
<evidence type="ECO:0000313" key="15">
    <source>
        <dbReference type="EMBL" id="EEH51668.1"/>
    </source>
</evidence>
<feature type="compositionally biased region" description="Low complexity" evidence="12">
    <location>
        <begin position="68"/>
        <end position="78"/>
    </location>
</feature>
<keyword evidence="13" id="KW-0812">Transmembrane</keyword>
<dbReference type="Gene3D" id="3.60.15.10">
    <property type="entry name" value="Ribonuclease Z/Hydroxyacylglutathione hydrolase-like"/>
    <property type="match status" value="3"/>
</dbReference>
<dbReference type="GO" id="GO:0005739">
    <property type="term" value="C:mitochondrion"/>
    <property type="evidence" value="ECO:0007669"/>
    <property type="project" value="TreeGrafter"/>
</dbReference>
<keyword evidence="6" id="KW-0819">tRNA processing</keyword>
<keyword evidence="10" id="KW-0378">Hydrolase</keyword>
<feature type="region of interest" description="Disordered" evidence="12">
    <location>
        <begin position="804"/>
        <end position="833"/>
    </location>
</feature>
<dbReference type="EMBL" id="GG663750">
    <property type="protein sequence ID" value="EEH51668.1"/>
    <property type="molecule type" value="Genomic_DNA"/>
</dbReference>
<feature type="region of interest" description="Disordered" evidence="12">
    <location>
        <begin position="522"/>
        <end position="547"/>
    </location>
</feature>
<evidence type="ECO:0000256" key="9">
    <source>
        <dbReference type="ARBA" id="ARBA00022759"/>
    </source>
</evidence>
<organism evidence="16">
    <name type="scientific">Micromonas pusilla (strain CCMP1545)</name>
    <name type="common">Picoplanktonic green alga</name>
    <dbReference type="NCBI Taxonomy" id="564608"/>
    <lineage>
        <taxon>Eukaryota</taxon>
        <taxon>Viridiplantae</taxon>
        <taxon>Chlorophyta</taxon>
        <taxon>Mamiellophyceae</taxon>
        <taxon>Mamiellales</taxon>
        <taxon>Mamiellaceae</taxon>
        <taxon>Micromonas</taxon>
    </lineage>
</organism>
<dbReference type="CDD" id="cd07718">
    <property type="entry name" value="RNaseZ_ELAC1_ELAC2-C-term-like_MBL-fold"/>
    <property type="match status" value="1"/>
</dbReference>
<comment type="similarity">
    <text evidence="3">Belongs to the RNase Z family.</text>
</comment>
<reference evidence="15 16" key="1">
    <citation type="journal article" date="2009" name="Science">
        <title>Green evolution and dynamic adaptations revealed by genomes of the marine picoeukaryotes Micromonas.</title>
        <authorList>
            <person name="Worden A.Z."/>
            <person name="Lee J.H."/>
            <person name="Mock T."/>
            <person name="Rouze P."/>
            <person name="Simmons M.P."/>
            <person name="Aerts A.L."/>
            <person name="Allen A.E."/>
            <person name="Cuvelier M.L."/>
            <person name="Derelle E."/>
            <person name="Everett M.V."/>
            <person name="Foulon E."/>
            <person name="Grimwood J."/>
            <person name="Gundlach H."/>
            <person name="Henrissat B."/>
            <person name="Napoli C."/>
            <person name="McDonald S.M."/>
            <person name="Parker M.S."/>
            <person name="Rombauts S."/>
            <person name="Salamov A."/>
            <person name="Von Dassow P."/>
            <person name="Badger J.H."/>
            <person name="Coutinho P.M."/>
            <person name="Demir E."/>
            <person name="Dubchak I."/>
            <person name="Gentemann C."/>
            <person name="Eikrem W."/>
            <person name="Gready J.E."/>
            <person name="John U."/>
            <person name="Lanier W."/>
            <person name="Lindquist E.A."/>
            <person name="Lucas S."/>
            <person name="Mayer K.F."/>
            <person name="Moreau H."/>
            <person name="Not F."/>
            <person name="Otillar R."/>
            <person name="Panaud O."/>
            <person name="Pangilinan J."/>
            <person name="Paulsen I."/>
            <person name="Piegu B."/>
            <person name="Poliakov A."/>
            <person name="Robbens S."/>
            <person name="Schmutz J."/>
            <person name="Toulza E."/>
            <person name="Wyss T."/>
            <person name="Zelensky A."/>
            <person name="Zhou K."/>
            <person name="Armbrust E.V."/>
            <person name="Bhattacharya D."/>
            <person name="Goodenough U.W."/>
            <person name="Van de Peer Y."/>
            <person name="Grigoriev I.V."/>
        </authorList>
    </citation>
    <scope>NUCLEOTIDE SEQUENCE [LARGE SCALE GENOMIC DNA]</scope>
    <source>
        <strain evidence="15 16">CCMP1545</strain>
    </source>
</reference>
<dbReference type="KEGG" id="mpp:MICPUCDRAFT_54013"/>
<keyword evidence="13" id="KW-1133">Transmembrane helix</keyword>
<protein>
    <recommendedName>
        <fullName evidence="5">ribonuclease Z</fullName>
        <ecNumber evidence="5">3.1.26.11</ecNumber>
    </recommendedName>
</protein>
<feature type="region of interest" description="Disordered" evidence="12">
    <location>
        <begin position="68"/>
        <end position="171"/>
    </location>
</feature>
<dbReference type="OMA" id="PMHILFA"/>
<gene>
    <name evidence="15" type="ORF">MICPUCDRAFT_54013</name>
</gene>
<dbReference type="InterPro" id="IPR036866">
    <property type="entry name" value="RibonucZ/Hydroxyglut_hydro"/>
</dbReference>
<keyword evidence="7" id="KW-0540">Nuclease</keyword>
<feature type="compositionally biased region" description="Low complexity" evidence="12">
    <location>
        <begin position="804"/>
        <end position="820"/>
    </location>
</feature>
<dbReference type="GeneID" id="9689677"/>
<evidence type="ECO:0000256" key="4">
    <source>
        <dbReference type="ARBA" id="ARBA00011738"/>
    </source>
</evidence>
<dbReference type="SUPFAM" id="SSF56281">
    <property type="entry name" value="Metallo-hydrolase/oxidoreductase"/>
    <property type="match status" value="3"/>
</dbReference>